<evidence type="ECO:0000256" key="1">
    <source>
        <dbReference type="SAM" id="MobiDB-lite"/>
    </source>
</evidence>
<sequence>MAAMPPDSGQVTLSSEAHSFAIHGQIMMLILLILFSLFIFSLLLRLYLKLARREGSQDSRNPAGDDFPSTISGNSSVAGSRDKPEGDKGFSIVKWVSPGKVFRTVFPGEKTENGTAPPPRPPDQPIVVDVDRS</sequence>
<gene>
    <name evidence="3" type="ORF">AMTR_s00007p00039540</name>
</gene>
<keyword evidence="2" id="KW-1133">Transmembrane helix</keyword>
<accession>W1PC85</accession>
<dbReference type="Proteomes" id="UP000017836">
    <property type="component" value="Unassembled WGS sequence"/>
</dbReference>
<dbReference type="AlphaFoldDB" id="W1PC85"/>
<proteinExistence type="predicted"/>
<protein>
    <submittedName>
        <fullName evidence="3">Uncharacterized protein</fullName>
    </submittedName>
</protein>
<feature type="region of interest" description="Disordered" evidence="1">
    <location>
        <begin position="106"/>
        <end position="133"/>
    </location>
</feature>
<reference evidence="4" key="1">
    <citation type="journal article" date="2013" name="Science">
        <title>The Amborella genome and the evolution of flowering plants.</title>
        <authorList>
            <consortium name="Amborella Genome Project"/>
        </authorList>
    </citation>
    <scope>NUCLEOTIDE SEQUENCE [LARGE SCALE GENOMIC DNA]</scope>
</reference>
<feature type="compositionally biased region" description="Polar residues" evidence="1">
    <location>
        <begin position="69"/>
        <end position="78"/>
    </location>
</feature>
<dbReference type="EMBL" id="KI394011">
    <property type="protein sequence ID" value="ERN05206.1"/>
    <property type="molecule type" value="Genomic_DNA"/>
</dbReference>
<keyword evidence="4" id="KW-1185">Reference proteome</keyword>
<evidence type="ECO:0000256" key="2">
    <source>
        <dbReference type="SAM" id="Phobius"/>
    </source>
</evidence>
<dbReference type="HOGENOM" id="CLU_1909467_0_0_1"/>
<keyword evidence="2" id="KW-0472">Membrane</keyword>
<evidence type="ECO:0000313" key="3">
    <source>
        <dbReference type="EMBL" id="ERN05206.1"/>
    </source>
</evidence>
<keyword evidence="2" id="KW-0812">Transmembrane</keyword>
<feature type="transmembrane region" description="Helical" evidence="2">
    <location>
        <begin position="20"/>
        <end position="44"/>
    </location>
</feature>
<name>W1PC85_AMBTC</name>
<feature type="region of interest" description="Disordered" evidence="1">
    <location>
        <begin position="53"/>
        <end position="91"/>
    </location>
</feature>
<dbReference type="Gramene" id="ERN05206">
    <property type="protein sequence ID" value="ERN05206"/>
    <property type="gene ID" value="AMTR_s00007p00039540"/>
</dbReference>
<organism evidence="3 4">
    <name type="scientific">Amborella trichopoda</name>
    <dbReference type="NCBI Taxonomy" id="13333"/>
    <lineage>
        <taxon>Eukaryota</taxon>
        <taxon>Viridiplantae</taxon>
        <taxon>Streptophyta</taxon>
        <taxon>Embryophyta</taxon>
        <taxon>Tracheophyta</taxon>
        <taxon>Spermatophyta</taxon>
        <taxon>Magnoliopsida</taxon>
        <taxon>Amborellales</taxon>
        <taxon>Amborellaceae</taxon>
        <taxon>Amborella</taxon>
    </lineage>
</organism>
<evidence type="ECO:0000313" key="4">
    <source>
        <dbReference type="Proteomes" id="UP000017836"/>
    </source>
</evidence>